<comment type="caution">
    <text evidence="4">The sequence shown here is derived from an EMBL/GenBank/DDBJ whole genome shotgun (WGS) entry which is preliminary data.</text>
</comment>
<evidence type="ECO:0000313" key="4">
    <source>
        <dbReference type="EMBL" id="TVU63186.1"/>
    </source>
</evidence>
<dbReference type="SUPFAM" id="SSF102405">
    <property type="entry name" value="MCP/YpsA-like"/>
    <property type="match status" value="1"/>
</dbReference>
<protein>
    <submittedName>
        <fullName evidence="4">DNA-protecting protein DprA</fullName>
    </submittedName>
</protein>
<proteinExistence type="inferred from homology"/>
<evidence type="ECO:0000256" key="1">
    <source>
        <dbReference type="ARBA" id="ARBA00006525"/>
    </source>
</evidence>
<dbReference type="Proteomes" id="UP000316500">
    <property type="component" value="Unassembled WGS sequence"/>
</dbReference>
<dbReference type="GO" id="GO:0009294">
    <property type="term" value="P:DNA-mediated transformation"/>
    <property type="evidence" value="ECO:0007669"/>
    <property type="project" value="InterPro"/>
</dbReference>
<dbReference type="EMBL" id="VNFK01000006">
    <property type="protein sequence ID" value="TVU63186.1"/>
    <property type="molecule type" value="Genomic_DNA"/>
</dbReference>
<dbReference type="InterPro" id="IPR057666">
    <property type="entry name" value="DrpA_SLOG"/>
</dbReference>
<dbReference type="Gene3D" id="3.40.50.450">
    <property type="match status" value="1"/>
</dbReference>
<comment type="similarity">
    <text evidence="1">Belongs to the DprA/Smf family.</text>
</comment>
<dbReference type="AlphaFoldDB" id="A0A558H270"/>
<dbReference type="Pfam" id="PF02481">
    <property type="entry name" value="DNA_processg_A"/>
    <property type="match status" value="1"/>
</dbReference>
<name>A0A558H270_PAENT</name>
<gene>
    <name evidence="4" type="primary">dprA</name>
    <name evidence="4" type="ORF">FQP90_09310</name>
</gene>
<evidence type="ECO:0000256" key="2">
    <source>
        <dbReference type="SAM" id="MobiDB-lite"/>
    </source>
</evidence>
<evidence type="ECO:0000313" key="5">
    <source>
        <dbReference type="Proteomes" id="UP000316500"/>
    </source>
</evidence>
<dbReference type="NCBIfam" id="TIGR00732">
    <property type="entry name" value="dprA"/>
    <property type="match status" value="1"/>
</dbReference>
<feature type="domain" description="Smf/DprA SLOG" evidence="3">
    <location>
        <begin position="146"/>
        <end position="360"/>
    </location>
</feature>
<accession>A0A558H270</accession>
<dbReference type="InterPro" id="IPR003488">
    <property type="entry name" value="DprA"/>
</dbReference>
<dbReference type="PANTHER" id="PTHR43022">
    <property type="entry name" value="PROTEIN SMF"/>
    <property type="match status" value="1"/>
</dbReference>
<dbReference type="OrthoDB" id="9785707at2"/>
<reference evidence="4 5" key="1">
    <citation type="submission" date="2019-07" db="EMBL/GenBank/DDBJ databases">
        <title>Diversity of Bacteria from Kongsfjorden, Arctic.</title>
        <authorList>
            <person name="Yu Y."/>
        </authorList>
    </citation>
    <scope>NUCLEOTIDE SEQUENCE [LARGE SCALE GENOMIC DNA]</scope>
    <source>
        <strain evidence="4 5">SM1928</strain>
    </source>
</reference>
<sequence>MSHSSGEYAATGRKHGNGQKTRQRAENTATGRKHSTVKGSSGVAVVGRQDRERIARAALARLMEPQDSVGLALVRAVGAVDALGVATGEVATGLDLEREISALLVEGGGPAAWAGLSASLRRWAPRVPDLAPERDLETMRRLGGRLIIPGDTSWPEQLEDLGLQEPLCLWWRGHEQPLPSARQAVALVGSRDSTSYGGSVTGDFAYGLAQRGYTVVSGGAYGIDAHAHRGALNGGVASVPTIAVMAGGVDRFYPSGNEDLLRAVSTQGAVISEVPPGSAPTRYRFLQRNRIIAALASVTVVVEARWRSGALNTAHHAETIGRAVATVPGSIHSANSAGCHRLLRDGGAVCVTDVGEIVELAGAIGVTGSVDKAAGSAPHDDLSMEDLILLDALPLRSTSSVEKLSVVAGLSPESVRAGLGRLGLLGLACSERGGWKRAKGG</sequence>
<evidence type="ECO:0000259" key="3">
    <source>
        <dbReference type="Pfam" id="PF02481"/>
    </source>
</evidence>
<dbReference type="PANTHER" id="PTHR43022:SF1">
    <property type="entry name" value="PROTEIN SMF"/>
    <property type="match status" value="1"/>
</dbReference>
<organism evidence="4 5">
    <name type="scientific">Paenarthrobacter nitroguajacolicus</name>
    <name type="common">Arthrobacter nitroguajacolicus</name>
    <dbReference type="NCBI Taxonomy" id="211146"/>
    <lineage>
        <taxon>Bacteria</taxon>
        <taxon>Bacillati</taxon>
        <taxon>Actinomycetota</taxon>
        <taxon>Actinomycetes</taxon>
        <taxon>Micrococcales</taxon>
        <taxon>Micrococcaceae</taxon>
        <taxon>Paenarthrobacter</taxon>
    </lineage>
</organism>
<feature type="region of interest" description="Disordered" evidence="2">
    <location>
        <begin position="1"/>
        <end position="42"/>
    </location>
</feature>